<proteinExistence type="predicted"/>
<sequence length="812" mass="89155">MGSAAPQKPGLKQAACLVCRKGKVKCEFLADKGRCRRCCQMNTECIRPDYHAGRQRGIKNKRVGIEKAVYQVQQAARRAVKGSHGSKGDVAVLARLREILQEADGHGAGISPSVDSHETGDGDLMSDEEEEEEGEETDADDNEADNEASAAASSTGNAGVYIGISSTTASTRDVEREAGAEFPRPPRESLAVDDAENPLQLLARASYFTPSAEERGKRSPQKTRQDAAASSDSSASEHAKLNDFFSITRSDLDIGDDVDPISLGLVEEDEADMLFTFFHDKLAHTRWGLDPDLYTVSFTRTRSAFLTTTLMACAALFVPTAGSLSKRLSNHVQTLAQRVIARRQRSVEIVLAFVVNIPWIFPGQRSTDDETCAYISMATTIAIDLLMHKTLVSKEVLDSGVGLTLARGECLDTNTALQIDGYDGIAPWSERGMTLLRSRERCFISLYVVERGMALARGRPFMLPATRLIKDCDDWHKSTIAASQDGHAVSMAVLRRDLDGLFNSVRSLCDKSQDASSDGSFIARSIQDLIERFFAEWHSKWDLSIGVGPDRRLPPYVEILVSHTRLSTYGGVINHPTAPIEVRRFFRTAGLSSALNVMRAAIQGESLLQSMPNNTTIMICFAACFALTLSAYTTDSSALAPSIRKLIVEAAGVLERLGTITKHRNGLSVLYGKYLRQIVRKAVKSNKAANSENPSAVKAMNNSAPLYTVNTATSAPASMSMDMLPQQSELMHAQHQLHHHQQQQQLPQTTHQQMAAQQSMIWPETLQFSAMSGDQITHILNQPGNEFEPSFGGLSWQDMNNFDWLPFPEFGM</sequence>
<gene>
    <name evidence="1" type="ORF">NQ176_g6119</name>
</gene>
<reference evidence="1" key="1">
    <citation type="submission" date="2022-08" db="EMBL/GenBank/DDBJ databases">
        <title>Genome Sequence of Lecanicillium fungicola.</title>
        <authorList>
            <person name="Buettner E."/>
        </authorList>
    </citation>
    <scope>NUCLEOTIDE SEQUENCE</scope>
    <source>
        <strain evidence="1">Babe33</strain>
    </source>
</reference>
<comment type="caution">
    <text evidence="1">The sequence shown here is derived from an EMBL/GenBank/DDBJ whole genome shotgun (WGS) entry which is preliminary data.</text>
</comment>
<protein>
    <submittedName>
        <fullName evidence="1">Uncharacterized protein</fullName>
    </submittedName>
</protein>
<organism evidence="1 2">
    <name type="scientific">Zarea fungicola</name>
    <dbReference type="NCBI Taxonomy" id="93591"/>
    <lineage>
        <taxon>Eukaryota</taxon>
        <taxon>Fungi</taxon>
        <taxon>Dikarya</taxon>
        <taxon>Ascomycota</taxon>
        <taxon>Pezizomycotina</taxon>
        <taxon>Sordariomycetes</taxon>
        <taxon>Hypocreomycetidae</taxon>
        <taxon>Hypocreales</taxon>
        <taxon>Cordycipitaceae</taxon>
        <taxon>Zarea</taxon>
    </lineage>
</organism>
<name>A0ACC1N4W6_9HYPO</name>
<evidence type="ECO:0000313" key="2">
    <source>
        <dbReference type="Proteomes" id="UP001143910"/>
    </source>
</evidence>
<dbReference type="Proteomes" id="UP001143910">
    <property type="component" value="Unassembled WGS sequence"/>
</dbReference>
<evidence type="ECO:0000313" key="1">
    <source>
        <dbReference type="EMBL" id="KAJ2974325.1"/>
    </source>
</evidence>
<accession>A0ACC1N4W6</accession>
<keyword evidence="2" id="KW-1185">Reference proteome</keyword>
<dbReference type="EMBL" id="JANJQO010000844">
    <property type="protein sequence ID" value="KAJ2974325.1"/>
    <property type="molecule type" value="Genomic_DNA"/>
</dbReference>